<dbReference type="EMBL" id="ML210305">
    <property type="protein sequence ID" value="TFK20298.1"/>
    <property type="molecule type" value="Genomic_DNA"/>
</dbReference>
<feature type="domain" description="GPI inositol-deacylase winged helix" evidence="2">
    <location>
        <begin position="298"/>
        <end position="371"/>
    </location>
</feature>
<dbReference type="SUPFAM" id="SSF52540">
    <property type="entry name" value="P-loop containing nucleoside triphosphate hydrolases"/>
    <property type="match status" value="1"/>
</dbReference>
<dbReference type="InterPro" id="IPR056884">
    <property type="entry name" value="NPHP3-like_N"/>
</dbReference>
<evidence type="ECO:0000313" key="5">
    <source>
        <dbReference type="Proteomes" id="UP000307440"/>
    </source>
</evidence>
<dbReference type="Gene3D" id="3.40.50.300">
    <property type="entry name" value="P-loop containing nucleotide triphosphate hydrolases"/>
    <property type="match status" value="1"/>
</dbReference>
<reference evidence="4 5" key="1">
    <citation type="journal article" date="2019" name="Nat. Ecol. Evol.">
        <title>Megaphylogeny resolves global patterns of mushroom evolution.</title>
        <authorList>
            <person name="Varga T."/>
            <person name="Krizsan K."/>
            <person name="Foldi C."/>
            <person name="Dima B."/>
            <person name="Sanchez-Garcia M."/>
            <person name="Sanchez-Ramirez S."/>
            <person name="Szollosi G.J."/>
            <person name="Szarkandi J.G."/>
            <person name="Papp V."/>
            <person name="Albert L."/>
            <person name="Andreopoulos W."/>
            <person name="Angelini C."/>
            <person name="Antonin V."/>
            <person name="Barry K.W."/>
            <person name="Bougher N.L."/>
            <person name="Buchanan P."/>
            <person name="Buyck B."/>
            <person name="Bense V."/>
            <person name="Catcheside P."/>
            <person name="Chovatia M."/>
            <person name="Cooper J."/>
            <person name="Damon W."/>
            <person name="Desjardin D."/>
            <person name="Finy P."/>
            <person name="Geml J."/>
            <person name="Haridas S."/>
            <person name="Hughes K."/>
            <person name="Justo A."/>
            <person name="Karasinski D."/>
            <person name="Kautmanova I."/>
            <person name="Kiss B."/>
            <person name="Kocsube S."/>
            <person name="Kotiranta H."/>
            <person name="LaButti K.M."/>
            <person name="Lechner B.E."/>
            <person name="Liimatainen K."/>
            <person name="Lipzen A."/>
            <person name="Lukacs Z."/>
            <person name="Mihaltcheva S."/>
            <person name="Morgado L.N."/>
            <person name="Niskanen T."/>
            <person name="Noordeloos M.E."/>
            <person name="Ohm R.A."/>
            <person name="Ortiz-Santana B."/>
            <person name="Ovrebo C."/>
            <person name="Racz N."/>
            <person name="Riley R."/>
            <person name="Savchenko A."/>
            <person name="Shiryaev A."/>
            <person name="Soop K."/>
            <person name="Spirin V."/>
            <person name="Szebenyi C."/>
            <person name="Tomsovsky M."/>
            <person name="Tulloss R.E."/>
            <person name="Uehling J."/>
            <person name="Grigoriev I.V."/>
            <person name="Vagvolgyi C."/>
            <person name="Papp T."/>
            <person name="Martin F.M."/>
            <person name="Miettinen O."/>
            <person name="Hibbett D.S."/>
            <person name="Nagy L.G."/>
        </authorList>
    </citation>
    <scope>NUCLEOTIDE SEQUENCE [LARGE SCALE GENOMIC DNA]</scope>
    <source>
        <strain evidence="4 5">CBS 121175</strain>
    </source>
</reference>
<dbReference type="Pfam" id="PF22939">
    <property type="entry name" value="WHD_GPIID"/>
    <property type="match status" value="1"/>
</dbReference>
<name>A0A5C3KWJ3_COPMA</name>
<dbReference type="InterPro" id="IPR027417">
    <property type="entry name" value="P-loop_NTPase"/>
</dbReference>
<feature type="non-terminal residue" evidence="4">
    <location>
        <position position="405"/>
    </location>
</feature>
<sequence length="405" mass="45591">WLTQMNYLVIWIDNLAKRTEGTGIWLFRRGEFCSWMEKPGETLCGTGMPGSGKTILSSIAVEYLQNHAATSSDSICVVCAFCRYTDQVTTKTILAGLVKQYMESERCPESVMNLITAVFDRHERTSTYPSVMELVDLLKQLSQAFSKNFYILDGLDEAPGDTQIEILEHLSSLRINLLIMSRPTPLLTDIIPSCILLDITAQEHDIDILIKQTIKRYPRFRRLLSTSARPYWEKRVFSAVQAKSRGMFLLASLQMDLLRHCLNVEALENALESLPSGIMEMYRATVERIQSQPLEDASLAQQAIMWIIYAQRPLTMPELRAAVAVSSETCKFDENRVVHEDDLATVCCGLVTNDKESGYVRLVHYTAVDALKELLAMSDEHSHAFIASACVNVLVDANFTASNLQ</sequence>
<proteinExistence type="predicted"/>
<dbReference type="PANTHER" id="PTHR10039:SF14">
    <property type="entry name" value="NACHT DOMAIN-CONTAINING PROTEIN"/>
    <property type="match status" value="1"/>
</dbReference>
<dbReference type="Pfam" id="PF24883">
    <property type="entry name" value="NPHP3_N"/>
    <property type="match status" value="1"/>
</dbReference>
<feature type="domain" description="Nephrocystin 3-like N-terminal" evidence="3">
    <location>
        <begin position="21"/>
        <end position="182"/>
    </location>
</feature>
<protein>
    <recommendedName>
        <fullName evidence="6">NACHT domain-containing protein</fullName>
    </recommendedName>
</protein>
<feature type="non-terminal residue" evidence="4">
    <location>
        <position position="1"/>
    </location>
</feature>
<evidence type="ECO:0008006" key="6">
    <source>
        <dbReference type="Google" id="ProtNLM"/>
    </source>
</evidence>
<organism evidence="4 5">
    <name type="scientific">Coprinopsis marcescibilis</name>
    <name type="common">Agaric fungus</name>
    <name type="synonym">Psathyrella marcescibilis</name>
    <dbReference type="NCBI Taxonomy" id="230819"/>
    <lineage>
        <taxon>Eukaryota</taxon>
        <taxon>Fungi</taxon>
        <taxon>Dikarya</taxon>
        <taxon>Basidiomycota</taxon>
        <taxon>Agaricomycotina</taxon>
        <taxon>Agaricomycetes</taxon>
        <taxon>Agaricomycetidae</taxon>
        <taxon>Agaricales</taxon>
        <taxon>Agaricineae</taxon>
        <taxon>Psathyrellaceae</taxon>
        <taxon>Coprinopsis</taxon>
    </lineage>
</organism>
<dbReference type="PANTHER" id="PTHR10039">
    <property type="entry name" value="AMELOGENIN"/>
    <property type="match status" value="1"/>
</dbReference>
<accession>A0A5C3KWJ3</accession>
<evidence type="ECO:0000256" key="1">
    <source>
        <dbReference type="ARBA" id="ARBA00022737"/>
    </source>
</evidence>
<keyword evidence="5" id="KW-1185">Reference proteome</keyword>
<gene>
    <name evidence="4" type="ORF">FA15DRAFT_560793</name>
</gene>
<dbReference type="Proteomes" id="UP000307440">
    <property type="component" value="Unassembled WGS sequence"/>
</dbReference>
<evidence type="ECO:0000313" key="4">
    <source>
        <dbReference type="EMBL" id="TFK20298.1"/>
    </source>
</evidence>
<dbReference type="AlphaFoldDB" id="A0A5C3KWJ3"/>
<dbReference type="OrthoDB" id="7464126at2759"/>
<dbReference type="InterPro" id="IPR054471">
    <property type="entry name" value="GPIID_WHD"/>
</dbReference>
<evidence type="ECO:0000259" key="2">
    <source>
        <dbReference type="Pfam" id="PF22939"/>
    </source>
</evidence>
<evidence type="ECO:0000259" key="3">
    <source>
        <dbReference type="Pfam" id="PF24883"/>
    </source>
</evidence>
<keyword evidence="1" id="KW-0677">Repeat</keyword>